<evidence type="ECO:0000313" key="10">
    <source>
        <dbReference type="EMBL" id="KAG2172202.1"/>
    </source>
</evidence>
<evidence type="ECO:0000256" key="2">
    <source>
        <dbReference type="ARBA" id="ARBA00006419"/>
    </source>
</evidence>
<dbReference type="SUPFAM" id="SSF74788">
    <property type="entry name" value="Cullin repeat-like"/>
    <property type="match status" value="1"/>
</dbReference>
<name>A0A8H7PE16_MORIS</name>
<evidence type="ECO:0000313" key="11">
    <source>
        <dbReference type="Proteomes" id="UP000654370"/>
    </source>
</evidence>
<comment type="similarity">
    <text evidence="2">Belongs to the COG8 family.</text>
</comment>
<evidence type="ECO:0000256" key="4">
    <source>
        <dbReference type="ARBA" id="ARBA00022448"/>
    </source>
</evidence>
<dbReference type="GO" id="GO:0017119">
    <property type="term" value="C:Golgi transport complex"/>
    <property type="evidence" value="ECO:0007669"/>
    <property type="project" value="InterPro"/>
</dbReference>
<keyword evidence="6" id="KW-0333">Golgi apparatus</keyword>
<evidence type="ECO:0000256" key="5">
    <source>
        <dbReference type="ARBA" id="ARBA00022927"/>
    </source>
</evidence>
<dbReference type="GO" id="GO:0000139">
    <property type="term" value="C:Golgi membrane"/>
    <property type="evidence" value="ECO:0007669"/>
    <property type="project" value="UniProtKB-SubCell"/>
</dbReference>
<evidence type="ECO:0000256" key="6">
    <source>
        <dbReference type="ARBA" id="ARBA00023034"/>
    </source>
</evidence>
<evidence type="ECO:0000256" key="3">
    <source>
        <dbReference type="ARBA" id="ARBA00020983"/>
    </source>
</evidence>
<accession>A0A8H7PE16</accession>
<keyword evidence="5" id="KW-0653">Protein transport</keyword>
<dbReference type="InterPro" id="IPR016159">
    <property type="entry name" value="Cullin_repeat-like_dom_sf"/>
</dbReference>
<sequence>MSLEAIRQSQHQIDNDDLFSRLSSQMTGDKRKIIETSQWARDYVISLTGMSLEQLQAQPQKLAQEDQTVEKEIKNLAFQEYPTFIHAEKCRSDIGDNFAQMETQLEGLSQSLPDFEQLCRDFTAEAKLLTEEREKNEKVLENLDVLVDIFEIPQLMDTCVRNGYYSEAMDLTSHVSLLTMRYGNIPSIQDVREKVQRSSDMMLIQLISLLRGAIKLPAAMNVIGYLRQMNSFETENELRLLFLKCRDDYLNRRLDNIKKIGSTETELTKDWQRLGRDSFEYIKQYIDVIREQGFEIITQYSSVFSDDAKLYSASTDTKVGSTQLLTAGATLADYVAHILENMERKMDEHLINIKDISQISSLLTQLMYCGMSLGRVGLDFRPLFAIRFQNALLKLTQTLIDEAKKTFIDTINRAKTENIPPSQWASNKSNNKDAVDAATPGQTRQQLASQLIDYPVIAVFTNAILSLFNELRLLAPIALVQLITEYLDAAYLDIAQALKEYSMPYILATGTEKDNLKSDQNVLRAFASAYVRSCVPYLRQCLLDGIYANVYLDDVSITSENLESELEEILPSISKGSLTKVAESDHEASADKEILSSESVISKESATQIKEITPEEELSEDNSKEQSKEDSNEEEGDANGVDEFNKN</sequence>
<keyword evidence="4" id="KW-0813">Transport</keyword>
<keyword evidence="7" id="KW-0472">Membrane</keyword>
<comment type="subcellular location">
    <subcellularLocation>
        <location evidence="1">Golgi apparatus membrane</location>
        <topology evidence="1">Peripheral membrane protein</topology>
    </subcellularLocation>
</comment>
<evidence type="ECO:0000256" key="9">
    <source>
        <dbReference type="SAM" id="MobiDB-lite"/>
    </source>
</evidence>
<evidence type="ECO:0000256" key="1">
    <source>
        <dbReference type="ARBA" id="ARBA00004395"/>
    </source>
</evidence>
<reference evidence="10" key="1">
    <citation type="submission" date="2020-12" db="EMBL/GenBank/DDBJ databases">
        <title>Metabolic potential, ecology and presence of endohyphal bacteria is reflected in genomic diversity of Mucoromycotina.</title>
        <authorList>
            <person name="Muszewska A."/>
            <person name="Okrasinska A."/>
            <person name="Steczkiewicz K."/>
            <person name="Drgas O."/>
            <person name="Orlowska M."/>
            <person name="Perlinska-Lenart U."/>
            <person name="Aleksandrzak-Piekarczyk T."/>
            <person name="Szatraj K."/>
            <person name="Zielenkiewicz U."/>
            <person name="Pilsyk S."/>
            <person name="Malc E."/>
            <person name="Mieczkowski P."/>
            <person name="Kruszewska J.S."/>
            <person name="Biernat P."/>
            <person name="Pawlowska J."/>
        </authorList>
    </citation>
    <scope>NUCLEOTIDE SEQUENCE</scope>
    <source>
        <strain evidence="10">WA0000067209</strain>
    </source>
</reference>
<comment type="caution">
    <text evidence="10">The sequence shown here is derived from an EMBL/GenBank/DDBJ whole genome shotgun (WGS) entry which is preliminary data.</text>
</comment>
<gene>
    <name evidence="10" type="ORF">INT43_004743</name>
</gene>
<dbReference type="EMBL" id="JAEPQZ010000017">
    <property type="protein sequence ID" value="KAG2172202.1"/>
    <property type="molecule type" value="Genomic_DNA"/>
</dbReference>
<dbReference type="GO" id="GO:0006891">
    <property type="term" value="P:intra-Golgi vesicle-mediated transport"/>
    <property type="evidence" value="ECO:0007669"/>
    <property type="project" value="TreeGrafter"/>
</dbReference>
<dbReference type="PANTHER" id="PTHR21311">
    <property type="entry name" value="CONSERVED OLIGOMERIC GOLGI COMPLEX COMPONENT 8"/>
    <property type="match status" value="1"/>
</dbReference>
<dbReference type="AlphaFoldDB" id="A0A8H7PE16"/>
<feature type="region of interest" description="Disordered" evidence="9">
    <location>
        <begin position="603"/>
        <end position="647"/>
    </location>
</feature>
<proteinExistence type="inferred from homology"/>
<dbReference type="OrthoDB" id="1661054at2759"/>
<dbReference type="GO" id="GO:0015031">
    <property type="term" value="P:protein transport"/>
    <property type="evidence" value="ECO:0007669"/>
    <property type="project" value="UniProtKB-KW"/>
</dbReference>
<protein>
    <recommendedName>
        <fullName evidence="3">Conserved oligomeric Golgi complex subunit 8</fullName>
    </recommendedName>
    <alternativeName>
        <fullName evidence="8">Component of oligomeric Golgi complex 8</fullName>
    </alternativeName>
</protein>
<feature type="compositionally biased region" description="Basic and acidic residues" evidence="9">
    <location>
        <begin position="621"/>
        <end position="630"/>
    </location>
</feature>
<evidence type="ECO:0000256" key="7">
    <source>
        <dbReference type="ARBA" id="ARBA00023136"/>
    </source>
</evidence>
<organism evidence="10 11">
    <name type="scientific">Mortierella isabellina</name>
    <name type="common">Filamentous fungus</name>
    <name type="synonym">Umbelopsis isabellina</name>
    <dbReference type="NCBI Taxonomy" id="91625"/>
    <lineage>
        <taxon>Eukaryota</taxon>
        <taxon>Fungi</taxon>
        <taxon>Fungi incertae sedis</taxon>
        <taxon>Mucoromycota</taxon>
        <taxon>Mucoromycotina</taxon>
        <taxon>Umbelopsidomycetes</taxon>
        <taxon>Umbelopsidales</taxon>
        <taxon>Umbelopsidaceae</taxon>
        <taxon>Umbelopsis</taxon>
    </lineage>
</organism>
<evidence type="ECO:0000256" key="8">
    <source>
        <dbReference type="ARBA" id="ARBA00031347"/>
    </source>
</evidence>
<keyword evidence="11" id="KW-1185">Reference proteome</keyword>
<dbReference type="InterPro" id="IPR007255">
    <property type="entry name" value="COG8"/>
</dbReference>
<dbReference type="PANTHER" id="PTHR21311:SF0">
    <property type="entry name" value="CONSERVED OLIGOMERIC GOLGI COMPLEX SUBUNIT 8"/>
    <property type="match status" value="1"/>
</dbReference>
<dbReference type="Proteomes" id="UP000654370">
    <property type="component" value="Unassembled WGS sequence"/>
</dbReference>
<dbReference type="Pfam" id="PF04124">
    <property type="entry name" value="Dor1"/>
    <property type="match status" value="1"/>
</dbReference>